<feature type="signal peptide" evidence="2">
    <location>
        <begin position="1"/>
        <end position="31"/>
    </location>
</feature>
<keyword evidence="1" id="KW-0812">Transmembrane</keyword>
<dbReference type="SUPFAM" id="SSF101898">
    <property type="entry name" value="NHL repeat"/>
    <property type="match status" value="1"/>
</dbReference>
<reference evidence="3 4" key="1">
    <citation type="submission" date="2023-04" db="EMBL/GenBank/DDBJ databases">
        <title>Genome Encyclopedia of Bacteria and Archaea VI: Functional Genomics of Type Strains.</title>
        <authorList>
            <person name="Whitman W."/>
        </authorList>
    </citation>
    <scope>NUCLEOTIDE SEQUENCE [LARGE SCALE GENOMIC DNA]</scope>
    <source>
        <strain evidence="3 4">SG_E_30_P1</strain>
    </source>
</reference>
<evidence type="ECO:0000313" key="4">
    <source>
        <dbReference type="Proteomes" id="UP001160142"/>
    </source>
</evidence>
<keyword evidence="2" id="KW-0732">Signal</keyword>
<dbReference type="Proteomes" id="UP001160142">
    <property type="component" value="Unassembled WGS sequence"/>
</dbReference>
<evidence type="ECO:0000313" key="3">
    <source>
        <dbReference type="EMBL" id="MDH6180268.1"/>
    </source>
</evidence>
<name>A0ABT6KJW3_9MICO</name>
<feature type="chain" id="PRO_5047452519" evidence="2">
    <location>
        <begin position="32"/>
        <end position="324"/>
    </location>
</feature>
<keyword evidence="4" id="KW-1185">Reference proteome</keyword>
<comment type="caution">
    <text evidence="3">The sequence shown here is derived from an EMBL/GenBank/DDBJ whole genome shotgun (WGS) entry which is preliminary data.</text>
</comment>
<keyword evidence="1" id="KW-0472">Membrane</keyword>
<protein>
    <submittedName>
        <fullName evidence="3">Uncharacterized protein</fullName>
    </submittedName>
</protein>
<feature type="transmembrane region" description="Helical" evidence="1">
    <location>
        <begin position="298"/>
        <end position="318"/>
    </location>
</feature>
<dbReference type="RefSeq" id="WP_322132630.1">
    <property type="nucleotide sequence ID" value="NZ_CP085036.1"/>
</dbReference>
<evidence type="ECO:0000256" key="1">
    <source>
        <dbReference type="SAM" id="Phobius"/>
    </source>
</evidence>
<keyword evidence="1" id="KW-1133">Transmembrane helix</keyword>
<gene>
    <name evidence="3" type="ORF">M2152_000450</name>
</gene>
<accession>A0ABT6KJW3</accession>
<sequence>MSARRTTARFSLALALVASFAVGGAAASASAAGEPDGLYSTSSPGEGAANGFVQLDKTDATATPVGPVSDTYFFLSVEVVNGLGYAIGYEADAEDAPFQVFTWDITSGAVLTAVVATAPIDGEFSLEALDTTNAGVLLTYLQSGDIEWLASIDPATGVVTPLVDLDTAPDGRIFEGIATNPVTGVTYLLADYDDGIPAYSSIDIATGGFGESVFFPQFAETLGSGWFSEGDFDATGTLWFTYSGDVGVARTDGPAEVGVDAVELGDPDIVSKAITIGQTVVAPAPAPEPQLAATGFPVAPVVGGAAVLLAAGLGMIVLRRRATV</sequence>
<dbReference type="EMBL" id="JARXVQ010000001">
    <property type="protein sequence ID" value="MDH6180268.1"/>
    <property type="molecule type" value="Genomic_DNA"/>
</dbReference>
<proteinExistence type="predicted"/>
<organism evidence="3 4">
    <name type="scientific">Antiquaquibacter oligotrophicus</name>
    <dbReference type="NCBI Taxonomy" id="2880260"/>
    <lineage>
        <taxon>Bacteria</taxon>
        <taxon>Bacillati</taxon>
        <taxon>Actinomycetota</taxon>
        <taxon>Actinomycetes</taxon>
        <taxon>Micrococcales</taxon>
        <taxon>Microbacteriaceae</taxon>
        <taxon>Antiquaquibacter</taxon>
    </lineage>
</organism>
<evidence type="ECO:0000256" key="2">
    <source>
        <dbReference type="SAM" id="SignalP"/>
    </source>
</evidence>